<dbReference type="STRING" id="2316362.A0A4Q2DQB4"/>
<protein>
    <submittedName>
        <fullName evidence="2">Uncharacterized protein</fullName>
    </submittedName>
</protein>
<feature type="region of interest" description="Disordered" evidence="1">
    <location>
        <begin position="14"/>
        <end position="59"/>
    </location>
</feature>
<reference evidence="2 3" key="1">
    <citation type="submission" date="2019-01" db="EMBL/GenBank/DDBJ databases">
        <title>Draft genome sequence of Psathyrella aberdarensis IHI B618.</title>
        <authorList>
            <person name="Buettner E."/>
            <person name="Kellner H."/>
        </authorList>
    </citation>
    <scope>NUCLEOTIDE SEQUENCE [LARGE SCALE GENOMIC DNA]</scope>
    <source>
        <strain evidence="2 3">IHI B618</strain>
    </source>
</reference>
<feature type="region of interest" description="Disordered" evidence="1">
    <location>
        <begin position="176"/>
        <end position="266"/>
    </location>
</feature>
<feature type="region of interest" description="Disordered" evidence="1">
    <location>
        <begin position="388"/>
        <end position="412"/>
    </location>
</feature>
<name>A0A4Q2DQB4_9AGAR</name>
<sequence>MAFQQFRLGELSLHPSITPHIPDTGPSHTTFATNPHKSVASSSKQPYGSGDSDDGYTLSFPDLDAFQQWRQDEEERNMVEFVKGDTHGSKAVPPRFKDHTKLVCARHSRSGRKKYVKKHPERVRKVPSRKLEGQGCPASISYKTYYDTEEVRACYISQHSHEIGIANLPYTRRGRKAAVQTEKEKRSSKTSTSLVAPTTAATSSSSIANAVPPISSVPTPASVPPPPADTPNQTMNSPQTMPAVIQQQQQQPQHQPQQQQQQQQPQQQQQQQQVQQVMGTANAQMQPTFTSAVSMLAPLPNQQQYQAPQQAYGYAPVQQYPLAQAQDRWDNMSTLFHTVREHARSFEYPQVSVAALETVLIRLYLESPMGVGTPTHNLGAMAQMAMARQTGQGQPGQMGPGHPNGGGHDGTS</sequence>
<dbReference type="AlphaFoldDB" id="A0A4Q2DQB4"/>
<dbReference type="Proteomes" id="UP000290288">
    <property type="component" value="Unassembled WGS sequence"/>
</dbReference>
<organism evidence="2 3">
    <name type="scientific">Candolleomyces aberdarensis</name>
    <dbReference type="NCBI Taxonomy" id="2316362"/>
    <lineage>
        <taxon>Eukaryota</taxon>
        <taxon>Fungi</taxon>
        <taxon>Dikarya</taxon>
        <taxon>Basidiomycota</taxon>
        <taxon>Agaricomycotina</taxon>
        <taxon>Agaricomycetes</taxon>
        <taxon>Agaricomycetidae</taxon>
        <taxon>Agaricales</taxon>
        <taxon>Agaricineae</taxon>
        <taxon>Psathyrellaceae</taxon>
        <taxon>Candolleomyces</taxon>
    </lineage>
</organism>
<dbReference type="EMBL" id="SDEE01000067">
    <property type="protein sequence ID" value="RXW22580.1"/>
    <property type="molecule type" value="Genomic_DNA"/>
</dbReference>
<proteinExistence type="predicted"/>
<feature type="compositionally biased region" description="Polar residues" evidence="1">
    <location>
        <begin position="26"/>
        <end position="46"/>
    </location>
</feature>
<evidence type="ECO:0000313" key="3">
    <source>
        <dbReference type="Proteomes" id="UP000290288"/>
    </source>
</evidence>
<accession>A0A4Q2DQB4</accession>
<evidence type="ECO:0000256" key="1">
    <source>
        <dbReference type="SAM" id="MobiDB-lite"/>
    </source>
</evidence>
<feature type="compositionally biased region" description="Gly residues" evidence="1">
    <location>
        <begin position="393"/>
        <end position="412"/>
    </location>
</feature>
<feature type="compositionally biased region" description="Low complexity" evidence="1">
    <location>
        <begin position="246"/>
        <end position="266"/>
    </location>
</feature>
<dbReference type="OrthoDB" id="3258408at2759"/>
<evidence type="ECO:0000313" key="2">
    <source>
        <dbReference type="EMBL" id="RXW22580.1"/>
    </source>
</evidence>
<keyword evidence="3" id="KW-1185">Reference proteome</keyword>
<feature type="compositionally biased region" description="Low complexity" evidence="1">
    <location>
        <begin position="189"/>
        <end position="220"/>
    </location>
</feature>
<gene>
    <name evidence="2" type="ORF">EST38_g3296</name>
</gene>
<comment type="caution">
    <text evidence="2">The sequence shown here is derived from an EMBL/GenBank/DDBJ whole genome shotgun (WGS) entry which is preliminary data.</text>
</comment>